<dbReference type="EMBL" id="VTWU01000003">
    <property type="protein sequence ID" value="KAA9333487.1"/>
    <property type="molecule type" value="Genomic_DNA"/>
</dbReference>
<keyword evidence="2" id="KW-0812">Transmembrane</keyword>
<sequence length="368" mass="41868">MRSAHHRRICLLPPPPRRVQPPRAGAGAAAREYPTPYRGNAGHLPRRRVTTYYQVLELSEQATAADIRRAYLHWVRLTHPDRTPDPAAHARYLLVNEAYDTLSHPERRARYDARLRGAQPPALSQRPSRPFSGNAYQVLRVPYSASPAQIEQAYRRWKQTLHQNLIDPAMRKLLADVEHAYATLRDPELRRLHHEHLRTYQPPKRPSPFAAQYARAAPVARWLCRAVFLFGVLLLLDSLLTVDFAQERVVGTDRHFVYGRGGSVVEVFYWVKTQHAAFRSHADYAIGSPLHIRRSMIFRLVRTYQSLAETGSPVVAYATSKLMYVLPVFMTIMAALGAWPGATHKRAVDSAFPATGVALLILYFLTIF</sequence>
<reference evidence="4 5" key="1">
    <citation type="submission" date="2019-09" db="EMBL/GenBank/DDBJ databases">
        <title>Genome sequence of Hymenobacter sp. M3.</title>
        <authorList>
            <person name="Srinivasan S."/>
        </authorList>
    </citation>
    <scope>NUCLEOTIDE SEQUENCE [LARGE SCALE GENOMIC DNA]</scope>
    <source>
        <strain evidence="4 5">M3</strain>
    </source>
</reference>
<evidence type="ECO:0000256" key="1">
    <source>
        <dbReference type="SAM" id="MobiDB-lite"/>
    </source>
</evidence>
<evidence type="ECO:0000313" key="5">
    <source>
        <dbReference type="Proteomes" id="UP000326380"/>
    </source>
</evidence>
<keyword evidence="2" id="KW-1133">Transmembrane helix</keyword>
<feature type="transmembrane region" description="Helical" evidence="2">
    <location>
        <begin position="222"/>
        <end position="242"/>
    </location>
</feature>
<dbReference type="PROSITE" id="PS50076">
    <property type="entry name" value="DNAJ_2"/>
    <property type="match status" value="2"/>
</dbReference>
<feature type="domain" description="J" evidence="3">
    <location>
        <begin position="134"/>
        <end position="197"/>
    </location>
</feature>
<dbReference type="Pfam" id="PF00226">
    <property type="entry name" value="DnaJ"/>
    <property type="match status" value="2"/>
</dbReference>
<dbReference type="PRINTS" id="PR00625">
    <property type="entry name" value="JDOMAIN"/>
</dbReference>
<feature type="region of interest" description="Disordered" evidence="1">
    <location>
        <begin position="1"/>
        <end position="42"/>
    </location>
</feature>
<dbReference type="InterPro" id="IPR052763">
    <property type="entry name" value="DnaJ_C4"/>
</dbReference>
<evidence type="ECO:0000259" key="3">
    <source>
        <dbReference type="PROSITE" id="PS50076"/>
    </source>
</evidence>
<dbReference type="Proteomes" id="UP000326380">
    <property type="component" value="Unassembled WGS sequence"/>
</dbReference>
<proteinExistence type="predicted"/>
<keyword evidence="5" id="KW-1185">Reference proteome</keyword>
<feature type="compositionally biased region" description="Low complexity" evidence="1">
    <location>
        <begin position="21"/>
        <end position="31"/>
    </location>
</feature>
<dbReference type="SMART" id="SM00271">
    <property type="entry name" value="DnaJ"/>
    <property type="match status" value="2"/>
</dbReference>
<keyword evidence="2" id="KW-0472">Membrane</keyword>
<dbReference type="AlphaFoldDB" id="A0AA88FIW8"/>
<evidence type="ECO:0000313" key="4">
    <source>
        <dbReference type="EMBL" id="KAA9333487.1"/>
    </source>
</evidence>
<dbReference type="PANTHER" id="PTHR44825">
    <property type="match status" value="1"/>
</dbReference>
<dbReference type="InterPro" id="IPR001623">
    <property type="entry name" value="DnaJ_domain"/>
</dbReference>
<protein>
    <submittedName>
        <fullName evidence="4">J domain-containing protein</fullName>
    </submittedName>
</protein>
<dbReference type="SUPFAM" id="SSF46565">
    <property type="entry name" value="Chaperone J-domain"/>
    <property type="match status" value="2"/>
</dbReference>
<gene>
    <name evidence="4" type="ORF">F0P96_10995</name>
</gene>
<dbReference type="PANTHER" id="PTHR44825:SF1">
    <property type="entry name" value="DNAJ HOMOLOG SUBFAMILY C MEMBER 4"/>
    <property type="match status" value="1"/>
</dbReference>
<accession>A0AA88FIW8</accession>
<evidence type="ECO:0000256" key="2">
    <source>
        <dbReference type="SAM" id="Phobius"/>
    </source>
</evidence>
<feature type="transmembrane region" description="Helical" evidence="2">
    <location>
        <begin position="322"/>
        <end position="339"/>
    </location>
</feature>
<feature type="domain" description="J" evidence="3">
    <location>
        <begin position="51"/>
        <end position="115"/>
    </location>
</feature>
<dbReference type="CDD" id="cd06257">
    <property type="entry name" value="DnaJ"/>
    <property type="match status" value="2"/>
</dbReference>
<name>A0AA88FIW8_9BACT</name>
<feature type="transmembrane region" description="Helical" evidence="2">
    <location>
        <begin position="351"/>
        <end position="367"/>
    </location>
</feature>
<dbReference type="InterPro" id="IPR036869">
    <property type="entry name" value="J_dom_sf"/>
</dbReference>
<organism evidence="4 5">
    <name type="scientific">Hymenobacter busanensis</name>
    <dbReference type="NCBI Taxonomy" id="2607656"/>
    <lineage>
        <taxon>Bacteria</taxon>
        <taxon>Pseudomonadati</taxon>
        <taxon>Bacteroidota</taxon>
        <taxon>Cytophagia</taxon>
        <taxon>Cytophagales</taxon>
        <taxon>Hymenobacteraceae</taxon>
        <taxon>Hymenobacter</taxon>
    </lineage>
</organism>
<dbReference type="Gene3D" id="1.10.287.110">
    <property type="entry name" value="DnaJ domain"/>
    <property type="match status" value="2"/>
</dbReference>
<comment type="caution">
    <text evidence="4">The sequence shown here is derived from an EMBL/GenBank/DDBJ whole genome shotgun (WGS) entry which is preliminary data.</text>
</comment>